<name>A0A930YTT2_9FLAO</name>
<dbReference type="SUPFAM" id="SSF51261">
    <property type="entry name" value="Duplicated hybrid motif"/>
    <property type="match status" value="1"/>
</dbReference>
<proteinExistence type="predicted"/>
<reference evidence="2" key="1">
    <citation type="submission" date="2020-11" db="EMBL/GenBank/DDBJ databases">
        <title>Genome seq and assembly of Planobacterium sp.</title>
        <authorList>
            <person name="Chhetri G."/>
        </authorList>
    </citation>
    <scope>NUCLEOTIDE SEQUENCE</scope>
    <source>
        <strain evidence="2">GCR5</strain>
    </source>
</reference>
<dbReference type="EMBL" id="JADKYY010000001">
    <property type="protein sequence ID" value="MBF5026224.1"/>
    <property type="molecule type" value="Genomic_DNA"/>
</dbReference>
<dbReference type="InterPro" id="IPR050570">
    <property type="entry name" value="Cell_wall_metabolism_enzyme"/>
</dbReference>
<dbReference type="PANTHER" id="PTHR21666">
    <property type="entry name" value="PEPTIDASE-RELATED"/>
    <property type="match status" value="1"/>
</dbReference>
<evidence type="ECO:0000313" key="2">
    <source>
        <dbReference type="EMBL" id="MBF5026224.1"/>
    </source>
</evidence>
<dbReference type="InterPro" id="IPR011055">
    <property type="entry name" value="Dup_hybrid_motif"/>
</dbReference>
<dbReference type="PANTHER" id="PTHR21666:SF270">
    <property type="entry name" value="MUREIN HYDROLASE ACTIVATOR ENVC"/>
    <property type="match status" value="1"/>
</dbReference>
<feature type="domain" description="M23ase beta-sheet core" evidence="1">
    <location>
        <begin position="143"/>
        <end position="240"/>
    </location>
</feature>
<evidence type="ECO:0000313" key="3">
    <source>
        <dbReference type="Proteomes" id="UP000694480"/>
    </source>
</evidence>
<dbReference type="InterPro" id="IPR016047">
    <property type="entry name" value="M23ase_b-sheet_dom"/>
</dbReference>
<evidence type="ECO:0000259" key="1">
    <source>
        <dbReference type="Pfam" id="PF01551"/>
    </source>
</evidence>
<protein>
    <submittedName>
        <fullName evidence="2">M23 family metallopeptidase</fullName>
    </submittedName>
</protein>
<organism evidence="2 3">
    <name type="scientific">Planobacterium oryzisoli</name>
    <dbReference type="NCBI Taxonomy" id="2771435"/>
    <lineage>
        <taxon>Bacteria</taxon>
        <taxon>Pseudomonadati</taxon>
        <taxon>Bacteroidota</taxon>
        <taxon>Flavobacteriia</taxon>
        <taxon>Flavobacteriales</taxon>
        <taxon>Weeksellaceae</taxon>
        <taxon>Chryseobacterium group</taxon>
        <taxon>Chryseobacterium</taxon>
    </lineage>
</organism>
<dbReference type="RefSeq" id="WP_194738160.1">
    <property type="nucleotide sequence ID" value="NZ_JADKYY010000001.1"/>
</dbReference>
<dbReference type="Pfam" id="PF01551">
    <property type="entry name" value="Peptidase_M23"/>
    <property type="match status" value="1"/>
</dbReference>
<dbReference type="Proteomes" id="UP000694480">
    <property type="component" value="Unassembled WGS sequence"/>
</dbReference>
<dbReference type="GO" id="GO:0004222">
    <property type="term" value="F:metalloendopeptidase activity"/>
    <property type="evidence" value="ECO:0007669"/>
    <property type="project" value="TreeGrafter"/>
</dbReference>
<dbReference type="CDD" id="cd12797">
    <property type="entry name" value="M23_peptidase"/>
    <property type="match status" value="1"/>
</dbReference>
<gene>
    <name evidence="2" type="ORF">IC612_00230</name>
</gene>
<dbReference type="AlphaFoldDB" id="A0A930YTT2"/>
<comment type="caution">
    <text evidence="2">The sequence shown here is derived from an EMBL/GenBank/DDBJ whole genome shotgun (WGS) entry which is preliminary data.</text>
</comment>
<dbReference type="Gene3D" id="2.70.70.10">
    <property type="entry name" value="Glucose Permease (Domain IIA)"/>
    <property type="match status" value="1"/>
</dbReference>
<keyword evidence="3" id="KW-1185">Reference proteome</keyword>
<sequence>MTVLRTALLLFTLCSLLPLYGQGKFQVRFYHEIKGYQAILYADNEEYTPISSQLTLQLIGMKSKLKSGDTVVLSPRTQRQEITRFNPINKGKTHFHYKTLSNYGDTRIKHYDSLYIYSLPFKQGASYAVGQGYNGTRTHQGIHALDFAMPEKSPVHAAREGRVVFVQDQHTTHCYRPECAKYNNEIIVLHEDGTFAQYTHLYPQSAVVEKGQYIEKGGLLAKSGNTGYSSGPHLHFGVYLHRISGQKVYLPTYFETHSKERTLLEEHKTYRNK</sequence>
<accession>A0A930YTT2</accession>